<dbReference type="InterPro" id="IPR010400">
    <property type="entry name" value="PITH_dom"/>
</dbReference>
<protein>
    <submittedName>
        <fullName evidence="4">Thioredoxin-domain-containing protein</fullName>
    </submittedName>
</protein>
<proteinExistence type="predicted"/>
<reference evidence="4 5" key="1">
    <citation type="journal article" date="2016" name="Proc. Natl. Acad. Sci. U.S.A.">
        <title>Lipid metabolic changes in an early divergent fungus govern the establishment of a mutualistic symbiosis with endobacteria.</title>
        <authorList>
            <person name="Lastovetsky O.A."/>
            <person name="Gaspar M.L."/>
            <person name="Mondo S.J."/>
            <person name="LaButti K.M."/>
            <person name="Sandor L."/>
            <person name="Grigoriev I.V."/>
            <person name="Henry S.A."/>
            <person name="Pawlowska T.E."/>
        </authorList>
    </citation>
    <scope>NUCLEOTIDE SEQUENCE [LARGE SCALE GENOMIC DNA]</scope>
    <source>
        <strain evidence="4 5">ATCC 11559</strain>
    </source>
</reference>
<dbReference type="PROSITE" id="PS51532">
    <property type="entry name" value="PITH"/>
    <property type="match status" value="1"/>
</dbReference>
<evidence type="ECO:0000313" key="5">
    <source>
        <dbReference type="Proteomes" id="UP000242381"/>
    </source>
</evidence>
<dbReference type="InterPro" id="IPR013766">
    <property type="entry name" value="Thioredoxin_domain"/>
</dbReference>
<dbReference type="SUPFAM" id="SSF49785">
    <property type="entry name" value="Galactose-binding domain-like"/>
    <property type="match status" value="1"/>
</dbReference>
<dbReference type="Pfam" id="PF06201">
    <property type="entry name" value="PITH"/>
    <property type="match status" value="1"/>
</dbReference>
<dbReference type="Pfam" id="PF00085">
    <property type="entry name" value="Thioredoxin"/>
    <property type="match status" value="1"/>
</dbReference>
<dbReference type="InterPro" id="IPR008979">
    <property type="entry name" value="Galactose-bd-like_sf"/>
</dbReference>
<dbReference type="InterPro" id="IPR017937">
    <property type="entry name" value="Thioredoxin_CS"/>
</dbReference>
<feature type="domain" description="PITH" evidence="3">
    <location>
        <begin position="117"/>
        <end position="285"/>
    </location>
</feature>
<dbReference type="CDD" id="cd02947">
    <property type="entry name" value="TRX_family"/>
    <property type="match status" value="1"/>
</dbReference>
<keyword evidence="1" id="KW-1015">Disulfide bond</keyword>
<dbReference type="InterPro" id="IPR036249">
    <property type="entry name" value="Thioredoxin-like_sf"/>
</dbReference>
<dbReference type="GO" id="GO:0005737">
    <property type="term" value="C:cytoplasm"/>
    <property type="evidence" value="ECO:0007669"/>
    <property type="project" value="UniProtKB-ARBA"/>
</dbReference>
<evidence type="ECO:0000256" key="1">
    <source>
        <dbReference type="ARBA" id="ARBA00023157"/>
    </source>
</evidence>
<evidence type="ECO:0000259" key="3">
    <source>
        <dbReference type="PROSITE" id="PS51532"/>
    </source>
</evidence>
<dbReference type="Gene3D" id="2.60.120.470">
    <property type="entry name" value="PITH domain"/>
    <property type="match status" value="1"/>
</dbReference>
<dbReference type="OMA" id="PIFEMFP"/>
<dbReference type="PANTHER" id="PTHR46115">
    <property type="entry name" value="THIOREDOXIN-LIKE PROTEIN 1"/>
    <property type="match status" value="1"/>
</dbReference>
<accession>A0A1X0S7Z6</accession>
<dbReference type="InterPro" id="IPR037047">
    <property type="entry name" value="PITH_dom_sf"/>
</dbReference>
<dbReference type="AlphaFoldDB" id="A0A1X0S7Z6"/>
<dbReference type="Proteomes" id="UP000242381">
    <property type="component" value="Unassembled WGS sequence"/>
</dbReference>
<feature type="domain" description="Thioredoxin" evidence="2">
    <location>
        <begin position="1"/>
        <end position="107"/>
    </location>
</feature>
<dbReference type="VEuPathDB" id="FungiDB:BCV72DRAFT_246711"/>
<evidence type="ECO:0000259" key="2">
    <source>
        <dbReference type="PROSITE" id="PS51352"/>
    </source>
</evidence>
<dbReference type="PROSITE" id="PS51352">
    <property type="entry name" value="THIOREDOXIN_2"/>
    <property type="match status" value="1"/>
</dbReference>
<gene>
    <name evidence="4" type="ORF">BCV71DRAFT_85646</name>
</gene>
<sequence length="285" mass="32247">MTVQHVQNAADFQAALNSSPDKLVVAYFTASWCGPCKMISPFYDQLATKYTQVTFAKIDVDQVKEVSTACGITAMPTFQFYKNNKKLTEMKGANPKQLEAYIQKLSGEQQQQGESSKKNYGVPGHGDLTSFITMNQLDALNQQTENNVKNIFKDDNSYLESDVDEQLIISVPFNQPVKIHSLKFKAHNVAQAPKTIRLYANRQALGFDDTDSVKETQVIELTPKDFEQDAIVNLRFVKFQNITHITLFVIDNQEDEETTQLEQLIFIGTPVETTNMNDLNKEENK</sequence>
<organism evidence="4 5">
    <name type="scientific">Rhizopus microsporus</name>
    <dbReference type="NCBI Taxonomy" id="58291"/>
    <lineage>
        <taxon>Eukaryota</taxon>
        <taxon>Fungi</taxon>
        <taxon>Fungi incertae sedis</taxon>
        <taxon>Mucoromycota</taxon>
        <taxon>Mucoromycotina</taxon>
        <taxon>Mucoromycetes</taxon>
        <taxon>Mucorales</taxon>
        <taxon>Mucorineae</taxon>
        <taxon>Rhizopodaceae</taxon>
        <taxon>Rhizopus</taxon>
    </lineage>
</organism>
<dbReference type="EMBL" id="KV921295">
    <property type="protein sequence ID" value="ORE20384.1"/>
    <property type="molecule type" value="Genomic_DNA"/>
</dbReference>
<dbReference type="PROSITE" id="PS00194">
    <property type="entry name" value="THIOREDOXIN_1"/>
    <property type="match status" value="1"/>
</dbReference>
<name>A0A1X0S7Z6_RHIZD</name>
<dbReference type="SUPFAM" id="SSF52833">
    <property type="entry name" value="Thioredoxin-like"/>
    <property type="match status" value="1"/>
</dbReference>
<dbReference type="PRINTS" id="PR00421">
    <property type="entry name" value="THIOREDOXIN"/>
</dbReference>
<dbReference type="Gene3D" id="3.40.30.10">
    <property type="entry name" value="Glutaredoxin"/>
    <property type="match status" value="1"/>
</dbReference>
<dbReference type="FunFam" id="3.40.30.10:FF:000245">
    <property type="entry name" value="Thioredoxin"/>
    <property type="match status" value="1"/>
</dbReference>
<evidence type="ECO:0000313" key="4">
    <source>
        <dbReference type="EMBL" id="ORE20384.1"/>
    </source>
</evidence>